<keyword evidence="3" id="KW-1185">Reference proteome</keyword>
<keyword evidence="1" id="KW-1133">Transmembrane helix</keyword>
<name>A0A1H8DTS2_9RHOB</name>
<gene>
    <name evidence="2" type="ORF">SAMN04488003_10944</name>
</gene>
<reference evidence="2 3" key="1">
    <citation type="submission" date="2016-10" db="EMBL/GenBank/DDBJ databases">
        <authorList>
            <person name="de Groot N.N."/>
        </authorList>
    </citation>
    <scope>NUCLEOTIDE SEQUENCE [LARGE SCALE GENOMIC DNA]</scope>
    <source>
        <strain evidence="2 3">DSM 16213</strain>
    </source>
</reference>
<evidence type="ECO:0000313" key="2">
    <source>
        <dbReference type="EMBL" id="SEN09937.1"/>
    </source>
</evidence>
<dbReference type="Proteomes" id="UP000199585">
    <property type="component" value="Unassembled WGS sequence"/>
</dbReference>
<dbReference type="AlphaFoldDB" id="A0A1H8DTS2"/>
<sequence>MVTDVMHWCAWNIIVTMPGLILLFVPRCGSTGLALMSSHRQPRLKRLAICTASLSLVIMLKGLLQPFI</sequence>
<keyword evidence="1" id="KW-0812">Transmembrane</keyword>
<feature type="transmembrane region" description="Helical" evidence="1">
    <location>
        <begin position="6"/>
        <end position="25"/>
    </location>
</feature>
<proteinExistence type="predicted"/>
<feature type="transmembrane region" description="Helical" evidence="1">
    <location>
        <begin position="46"/>
        <end position="64"/>
    </location>
</feature>
<accession>A0A1H8DTS2</accession>
<dbReference type="RefSeq" id="WP_089901801.1">
    <property type="nucleotide sequence ID" value="NZ_FOCI01000009.1"/>
</dbReference>
<keyword evidence="1" id="KW-0472">Membrane</keyword>
<organism evidence="2 3">
    <name type="scientific">Loktanella fryxellensis</name>
    <dbReference type="NCBI Taxonomy" id="245187"/>
    <lineage>
        <taxon>Bacteria</taxon>
        <taxon>Pseudomonadati</taxon>
        <taxon>Pseudomonadota</taxon>
        <taxon>Alphaproteobacteria</taxon>
        <taxon>Rhodobacterales</taxon>
        <taxon>Roseobacteraceae</taxon>
        <taxon>Loktanella</taxon>
    </lineage>
</organism>
<protein>
    <submittedName>
        <fullName evidence="2">Uncharacterized protein</fullName>
    </submittedName>
</protein>
<evidence type="ECO:0000313" key="3">
    <source>
        <dbReference type="Proteomes" id="UP000199585"/>
    </source>
</evidence>
<dbReference type="EMBL" id="FOCI01000009">
    <property type="protein sequence ID" value="SEN09937.1"/>
    <property type="molecule type" value="Genomic_DNA"/>
</dbReference>
<evidence type="ECO:0000256" key="1">
    <source>
        <dbReference type="SAM" id="Phobius"/>
    </source>
</evidence>